<dbReference type="RefSeq" id="WP_101260509.1">
    <property type="nucleotide sequence ID" value="NZ_MVDD01000003.1"/>
</dbReference>
<evidence type="ECO:0000313" key="1">
    <source>
        <dbReference type="EMBL" id="PKQ64367.1"/>
    </source>
</evidence>
<protein>
    <submittedName>
        <fullName evidence="1">Uncharacterized protein</fullName>
    </submittedName>
</protein>
<dbReference type="Proteomes" id="UP000233535">
    <property type="component" value="Unassembled WGS sequence"/>
</dbReference>
<name>A0A2N3I254_9BACT</name>
<keyword evidence="2" id="KW-1185">Reference proteome</keyword>
<reference evidence="1 2" key="1">
    <citation type="journal article" date="2017" name="Front. Microbiol.">
        <title>Labilibaculum manganireducens gen. nov., sp. nov. and Labilibaculum filiforme sp. nov., Novel Bacteroidetes Isolated from Subsurface Sediments of the Baltic Sea.</title>
        <authorList>
            <person name="Vandieken V."/>
            <person name="Marshall I.P."/>
            <person name="Niemann H."/>
            <person name="Engelen B."/>
            <person name="Cypionka H."/>
        </authorList>
    </citation>
    <scope>NUCLEOTIDE SEQUENCE [LARGE SCALE GENOMIC DNA]</scope>
    <source>
        <strain evidence="1 2">59.16B</strain>
    </source>
</reference>
<evidence type="ECO:0000313" key="2">
    <source>
        <dbReference type="Proteomes" id="UP000233535"/>
    </source>
</evidence>
<proteinExistence type="predicted"/>
<gene>
    <name evidence="1" type="ORF">BZG02_05990</name>
</gene>
<dbReference type="AlphaFoldDB" id="A0A2N3I254"/>
<dbReference type="EMBL" id="MVDD01000003">
    <property type="protein sequence ID" value="PKQ64367.1"/>
    <property type="molecule type" value="Genomic_DNA"/>
</dbReference>
<sequence>MRILTTILLLGIFLTTNAQKTITYEKLQDELINSSVPDIISIYSYHLEQKAELYLIDLVKDSILSEPPLYNSETKKQLTAEIVTIPEIRKRIVDSLNSNGFLDILYLRTDTVYTNIRTPNDYFVIDKPLIVVEILHGYDSGIMQSYIKVDDKEQVDKLLAIINDILSKKQRKVFKQYRENIKNLEN</sequence>
<comment type="caution">
    <text evidence="1">The sequence shown here is derived from an EMBL/GenBank/DDBJ whole genome shotgun (WGS) entry which is preliminary data.</text>
</comment>
<organism evidence="1 2">
    <name type="scientific">Labilibaculum filiforme</name>
    <dbReference type="NCBI Taxonomy" id="1940526"/>
    <lineage>
        <taxon>Bacteria</taxon>
        <taxon>Pseudomonadati</taxon>
        <taxon>Bacteroidota</taxon>
        <taxon>Bacteroidia</taxon>
        <taxon>Marinilabiliales</taxon>
        <taxon>Marinifilaceae</taxon>
        <taxon>Labilibaculum</taxon>
    </lineage>
</organism>
<accession>A0A2N3I254</accession>
<dbReference type="OrthoDB" id="9842285at2"/>